<evidence type="ECO:0000256" key="2">
    <source>
        <dbReference type="ARBA" id="ARBA00022448"/>
    </source>
</evidence>
<dbReference type="InterPro" id="IPR018076">
    <property type="entry name" value="T2SS_GspF_dom"/>
</dbReference>
<dbReference type="InterPro" id="IPR001992">
    <property type="entry name" value="T2SS_GspF/T4SS_PilC_CS"/>
</dbReference>
<keyword evidence="11" id="KW-1185">Reference proteome</keyword>
<evidence type="ECO:0000313" key="11">
    <source>
        <dbReference type="Proteomes" id="UP000886818"/>
    </source>
</evidence>
<feature type="domain" description="Type II secretion system protein GspF" evidence="9">
    <location>
        <begin position="265"/>
        <end position="387"/>
    </location>
</feature>
<keyword evidence="3" id="KW-1003">Cell membrane</keyword>
<dbReference type="Pfam" id="PF00482">
    <property type="entry name" value="T2SSF"/>
    <property type="match status" value="2"/>
</dbReference>
<feature type="domain" description="Type II secretion system protein GspF" evidence="9">
    <location>
        <begin position="63"/>
        <end position="185"/>
    </location>
</feature>
<keyword evidence="2 7" id="KW-0813">Transport</keyword>
<dbReference type="EMBL" id="CP078093">
    <property type="protein sequence ID" value="QXM06003.1"/>
    <property type="molecule type" value="Genomic_DNA"/>
</dbReference>
<protein>
    <submittedName>
        <fullName evidence="10">Type II secretion system F family protein</fullName>
    </submittedName>
</protein>
<evidence type="ECO:0000256" key="7">
    <source>
        <dbReference type="RuleBase" id="RU003923"/>
    </source>
</evidence>
<evidence type="ECO:0000256" key="5">
    <source>
        <dbReference type="ARBA" id="ARBA00022989"/>
    </source>
</evidence>
<keyword evidence="6 8" id="KW-0472">Membrane</keyword>
<dbReference type="InterPro" id="IPR003004">
    <property type="entry name" value="GspF/PilC"/>
</dbReference>
<comment type="subcellular location">
    <subcellularLocation>
        <location evidence="1 7">Cell membrane</location>
        <topology evidence="1 7">Multi-pass membrane protein</topology>
    </subcellularLocation>
</comment>
<evidence type="ECO:0000313" key="10">
    <source>
        <dbReference type="EMBL" id="QXM06003.1"/>
    </source>
</evidence>
<dbReference type="PANTHER" id="PTHR30012">
    <property type="entry name" value="GENERAL SECRETION PATHWAY PROTEIN"/>
    <property type="match status" value="1"/>
</dbReference>
<keyword evidence="4 7" id="KW-0812">Transmembrane</keyword>
<evidence type="ECO:0000256" key="1">
    <source>
        <dbReference type="ARBA" id="ARBA00004651"/>
    </source>
</evidence>
<evidence type="ECO:0000256" key="3">
    <source>
        <dbReference type="ARBA" id="ARBA00022475"/>
    </source>
</evidence>
<gene>
    <name evidence="10" type="ORF">KVH43_11680</name>
</gene>
<feature type="transmembrane region" description="Helical" evidence="8">
    <location>
        <begin position="204"/>
        <end position="231"/>
    </location>
</feature>
<evidence type="ECO:0000259" key="9">
    <source>
        <dbReference type="Pfam" id="PF00482"/>
    </source>
</evidence>
<accession>A0ABX8RAF9</accession>
<evidence type="ECO:0000256" key="8">
    <source>
        <dbReference type="SAM" id="Phobius"/>
    </source>
</evidence>
<dbReference type="Proteomes" id="UP000886818">
    <property type="component" value="Chromosome"/>
</dbReference>
<dbReference type="PROSITE" id="PS00874">
    <property type="entry name" value="T2SP_F"/>
    <property type="match status" value="1"/>
</dbReference>
<dbReference type="PANTHER" id="PTHR30012:SF0">
    <property type="entry name" value="TYPE II SECRETION SYSTEM PROTEIN F-RELATED"/>
    <property type="match status" value="1"/>
</dbReference>
<reference evidence="10" key="1">
    <citation type="submission" date="2021-07" db="EMBL/GenBank/DDBJ databases">
        <title>Complete genome sequence of Crassaminicella sp. 143-21, isolated from a deep-sea hydrothermal vent.</title>
        <authorList>
            <person name="Li X."/>
        </authorList>
    </citation>
    <scope>NUCLEOTIDE SEQUENCE</scope>
    <source>
        <strain evidence="10">143-21</strain>
    </source>
</reference>
<feature type="transmembrane region" description="Helical" evidence="8">
    <location>
        <begin position="368"/>
        <end position="389"/>
    </location>
</feature>
<sequence length="396" mass="45570">MPFYRYKALTQKGNYIMNTYQANNKNEVIHMLQAMNYYPISIQKAFSLQIFFKKMNSKELSIFCRQFYVLFHAGVDIIRCFHALTLQTTNKNLKIILKSIEESLKKGQTLTLALTYTKVFPQLFINMIQAGEMSGKLDKILKKMAIHYEKESKFQKKIATAMIYPLILCITSILVVIFLLTYVIPCFINMFENAGVQLPLPTRILLIISSLCIHYWYFGFILLIFSACWLYRISKKDNTQMFLDKLKFRIPIMKRITQIIISIRFSRTLALLLSSGISLISALEITSKAVSNKFVENQIKKSIEEIAKGESLAKSVKEIGLFSPLMISMIEIGEEAGTLDNLLDQTADFMEEEIEKILEKILPMLEPLLITVMAIIIGFILLAMVMPIFEITNTIY</sequence>
<comment type="similarity">
    <text evidence="7">Belongs to the GSP F family.</text>
</comment>
<feature type="transmembrane region" description="Helical" evidence="8">
    <location>
        <begin position="163"/>
        <end position="184"/>
    </location>
</feature>
<organism evidence="10 11">
    <name type="scientific">Crassaminicella indica</name>
    <dbReference type="NCBI Taxonomy" id="2855394"/>
    <lineage>
        <taxon>Bacteria</taxon>
        <taxon>Bacillati</taxon>
        <taxon>Bacillota</taxon>
        <taxon>Clostridia</taxon>
        <taxon>Eubacteriales</taxon>
        <taxon>Clostridiaceae</taxon>
        <taxon>Crassaminicella</taxon>
    </lineage>
</organism>
<proteinExistence type="inferred from homology"/>
<evidence type="ECO:0000256" key="6">
    <source>
        <dbReference type="ARBA" id="ARBA00023136"/>
    </source>
</evidence>
<name>A0ABX8RAF9_9CLOT</name>
<keyword evidence="5 8" id="KW-1133">Transmembrane helix</keyword>
<evidence type="ECO:0000256" key="4">
    <source>
        <dbReference type="ARBA" id="ARBA00022692"/>
    </source>
</evidence>
<dbReference type="RefSeq" id="WP_218282700.1">
    <property type="nucleotide sequence ID" value="NZ_CP078093.1"/>
</dbReference>